<keyword evidence="1" id="KW-0812">Transmembrane</keyword>
<sequence length="121" mass="13677">MDREENKILKQFGRMNRFKVPEGYFDHLSEEILSNLPDESVKSVAMKPIARPSYRWLKVAMLVGVVSASSLLGLRYMSTDSPDDFGAGAYSHNAAYSIIDEIADYTMMDNEEIYASLIDNN</sequence>
<gene>
    <name evidence="2" type="ORF">JHU38_03015</name>
</gene>
<accession>A0ABS3M3L3</accession>
<reference evidence="2 3" key="1">
    <citation type="submission" date="2021-01" db="EMBL/GenBank/DDBJ databases">
        <title>Prevotella A2931 sp. nov.</title>
        <authorList>
            <person name="Buhl M."/>
            <person name="Oberhettinger P."/>
        </authorList>
    </citation>
    <scope>NUCLEOTIDE SEQUENCE [LARGE SCALE GENOMIC DNA]</scope>
    <source>
        <strain evidence="2 3">A2931</strain>
    </source>
</reference>
<keyword evidence="1" id="KW-1133">Transmembrane helix</keyword>
<organism evidence="2 3">
    <name type="scientific">Prevotella illustrans</name>
    <dbReference type="NCBI Taxonomy" id="2800387"/>
    <lineage>
        <taxon>Bacteria</taxon>
        <taxon>Pseudomonadati</taxon>
        <taxon>Bacteroidota</taxon>
        <taxon>Bacteroidia</taxon>
        <taxon>Bacteroidales</taxon>
        <taxon>Prevotellaceae</taxon>
        <taxon>Prevotella</taxon>
    </lineage>
</organism>
<dbReference type="EMBL" id="JAERMS010000005">
    <property type="protein sequence ID" value="MBO1362757.1"/>
    <property type="molecule type" value="Genomic_DNA"/>
</dbReference>
<name>A0ABS3M3L3_9BACT</name>
<proteinExistence type="predicted"/>
<evidence type="ECO:0000313" key="2">
    <source>
        <dbReference type="EMBL" id="MBO1362757.1"/>
    </source>
</evidence>
<protein>
    <submittedName>
        <fullName evidence="2">Uncharacterized protein</fullName>
    </submittedName>
</protein>
<evidence type="ECO:0000313" key="3">
    <source>
        <dbReference type="Proteomes" id="UP000664265"/>
    </source>
</evidence>
<dbReference type="Proteomes" id="UP000664265">
    <property type="component" value="Unassembled WGS sequence"/>
</dbReference>
<comment type="caution">
    <text evidence="2">The sequence shown here is derived from an EMBL/GenBank/DDBJ whole genome shotgun (WGS) entry which is preliminary data.</text>
</comment>
<keyword evidence="3" id="KW-1185">Reference proteome</keyword>
<feature type="transmembrane region" description="Helical" evidence="1">
    <location>
        <begin position="56"/>
        <end position="77"/>
    </location>
</feature>
<keyword evidence="1" id="KW-0472">Membrane</keyword>
<evidence type="ECO:0000256" key="1">
    <source>
        <dbReference type="SAM" id="Phobius"/>
    </source>
</evidence>